<dbReference type="SUPFAM" id="SSF111369">
    <property type="entry name" value="HlyD-like secretion proteins"/>
    <property type="match status" value="1"/>
</dbReference>
<dbReference type="KEGG" id="dat:HRM2_15580"/>
<protein>
    <submittedName>
        <fullName evidence="4">Multidrug efflux system, efflux pump</fullName>
    </submittedName>
</protein>
<dbReference type="eggNOG" id="COG0845">
    <property type="taxonomic scope" value="Bacteria"/>
</dbReference>
<dbReference type="Gene3D" id="2.40.30.170">
    <property type="match status" value="1"/>
</dbReference>
<keyword evidence="5" id="KW-1185">Reference proteome</keyword>
<reference evidence="4 5" key="1">
    <citation type="journal article" date="2009" name="Environ. Microbiol.">
        <title>Genome sequence of Desulfobacterium autotrophicum HRM2, a marine sulfate reducer oxidizing organic carbon completely to carbon dioxide.</title>
        <authorList>
            <person name="Strittmatter A.W."/>
            <person name="Liesegang H."/>
            <person name="Rabus R."/>
            <person name="Decker I."/>
            <person name="Amann J."/>
            <person name="Andres S."/>
            <person name="Henne A."/>
            <person name="Fricke W.F."/>
            <person name="Martinez-Arias R."/>
            <person name="Bartels D."/>
            <person name="Goesmann A."/>
            <person name="Krause L."/>
            <person name="Puehler A."/>
            <person name="Klenk H.P."/>
            <person name="Richter M."/>
            <person name="Schuler M."/>
            <person name="Gloeckner F.O."/>
            <person name="Meyerdierks A."/>
            <person name="Gottschalk G."/>
            <person name="Amann R."/>
        </authorList>
    </citation>
    <scope>NUCLEOTIDE SEQUENCE [LARGE SCALE GENOMIC DNA]</scope>
    <source>
        <strain evidence="5">ATCC 43914 / DSM 3382 / HRM2</strain>
    </source>
</reference>
<name>C0QA82_DESAH</name>
<dbReference type="HOGENOM" id="CLU_018816_6_3_7"/>
<sequence>MNKGLRVIILLLILGVAGGVYYWKYKSVEAPSDNTVTLYGNIDLRTVQLSFNEQELVREILVDEGAMVEKGQLLAMLRDKRLLAQLQEAKSMVEAQDQVLRLLVNGTRPQEIARIEAQLEAAQVKVANGERLAKRLKVTSETGASTIQDLDNAVAELDVARAEFNVVKETLALAREGFRSEKIAEARAVLKAQQAKVMLLQERLKDTFLYAPAPGIIESRIMEPGELAAPGRTVLSLALMAPKWVRAYLAEPDLGFVAQGMEAMVHSDSFSEAFKGKVGFISSSAEFTPKSIQTTELRTQLVYEIRIWLDDPDNRFRLGMPVTVVLKKRGSTNADTRVKPETRANQG</sequence>
<feature type="domain" description="YbhG-like alpha-helical hairpin" evidence="3">
    <location>
        <begin position="80"/>
        <end position="201"/>
    </location>
</feature>
<comment type="subcellular location">
    <subcellularLocation>
        <location evidence="1">Cell envelope</location>
    </subcellularLocation>
</comment>
<gene>
    <name evidence="4" type="ordered locus">HRM2_15580</name>
</gene>
<evidence type="ECO:0000256" key="1">
    <source>
        <dbReference type="ARBA" id="ARBA00004196"/>
    </source>
</evidence>
<dbReference type="InterPro" id="IPR059052">
    <property type="entry name" value="HH_YbhG-like"/>
</dbReference>
<accession>C0QA82</accession>
<keyword evidence="2" id="KW-0175">Coiled coil</keyword>
<dbReference type="OrthoDB" id="9778236at2"/>
<evidence type="ECO:0000259" key="3">
    <source>
        <dbReference type="Pfam" id="PF25881"/>
    </source>
</evidence>
<dbReference type="Gene3D" id="2.40.50.100">
    <property type="match status" value="1"/>
</dbReference>
<proteinExistence type="predicted"/>
<evidence type="ECO:0000256" key="2">
    <source>
        <dbReference type="ARBA" id="ARBA00023054"/>
    </source>
</evidence>
<dbReference type="InterPro" id="IPR050465">
    <property type="entry name" value="UPF0194_transport"/>
</dbReference>
<dbReference type="GO" id="GO:0030313">
    <property type="term" value="C:cell envelope"/>
    <property type="evidence" value="ECO:0007669"/>
    <property type="project" value="UniProtKB-SubCell"/>
</dbReference>
<organism evidence="4 5">
    <name type="scientific">Desulforapulum autotrophicum (strain ATCC 43914 / DSM 3382 / VKM B-1955 / HRM2)</name>
    <name type="common">Desulfobacterium autotrophicum</name>
    <dbReference type="NCBI Taxonomy" id="177437"/>
    <lineage>
        <taxon>Bacteria</taxon>
        <taxon>Pseudomonadati</taxon>
        <taxon>Thermodesulfobacteriota</taxon>
        <taxon>Desulfobacteria</taxon>
        <taxon>Desulfobacterales</taxon>
        <taxon>Desulfobacteraceae</taxon>
        <taxon>Desulforapulum</taxon>
    </lineage>
</organism>
<dbReference type="STRING" id="177437.HRM2_15580"/>
<evidence type="ECO:0000313" key="4">
    <source>
        <dbReference type="EMBL" id="ACN14667.1"/>
    </source>
</evidence>
<dbReference type="PANTHER" id="PTHR32347:SF23">
    <property type="entry name" value="BLL5650 PROTEIN"/>
    <property type="match status" value="1"/>
</dbReference>
<dbReference type="Proteomes" id="UP000000442">
    <property type="component" value="Chromosome"/>
</dbReference>
<dbReference type="AlphaFoldDB" id="C0QA82"/>
<dbReference type="RefSeq" id="WP_015903454.1">
    <property type="nucleotide sequence ID" value="NC_012108.1"/>
</dbReference>
<dbReference type="PANTHER" id="PTHR32347">
    <property type="entry name" value="EFFLUX SYSTEM COMPONENT YKNX-RELATED"/>
    <property type="match status" value="1"/>
</dbReference>
<evidence type="ECO:0000313" key="5">
    <source>
        <dbReference type="Proteomes" id="UP000000442"/>
    </source>
</evidence>
<dbReference type="Pfam" id="PF25881">
    <property type="entry name" value="HH_YBHG"/>
    <property type="match status" value="1"/>
</dbReference>
<dbReference type="EMBL" id="CP001087">
    <property type="protein sequence ID" value="ACN14667.1"/>
    <property type="molecule type" value="Genomic_DNA"/>
</dbReference>